<reference evidence="3" key="1">
    <citation type="journal article" date="2021" name="Syst. Appl. Microbiol.">
        <title>Roseomonas hellenica sp. nov., isolated from roots of wild-growing Alkanna tinctoria.</title>
        <authorList>
            <person name="Rat A."/>
            <person name="Naranjo H.D."/>
            <person name="Lebbe L."/>
            <person name="Cnockaert M."/>
            <person name="Krigas N."/>
            <person name="Grigoriadou K."/>
            <person name="Maloupa E."/>
            <person name="Willems A."/>
        </authorList>
    </citation>
    <scope>NUCLEOTIDE SEQUENCE [LARGE SCALE GENOMIC DNA]</scope>
    <source>
        <strain evidence="3">LMG 31523</strain>
    </source>
</reference>
<organism evidence="2 3">
    <name type="scientific">Plastoroseomonas hellenica</name>
    <dbReference type="NCBI Taxonomy" id="2687306"/>
    <lineage>
        <taxon>Bacteria</taxon>
        <taxon>Pseudomonadati</taxon>
        <taxon>Pseudomonadota</taxon>
        <taxon>Alphaproteobacteria</taxon>
        <taxon>Acetobacterales</taxon>
        <taxon>Acetobacteraceae</taxon>
        <taxon>Plastoroseomonas</taxon>
    </lineage>
</organism>
<evidence type="ECO:0000256" key="1">
    <source>
        <dbReference type="SAM" id="Phobius"/>
    </source>
</evidence>
<dbReference type="EMBL" id="JAAGBB010000070">
    <property type="protein sequence ID" value="MBR0668836.1"/>
    <property type="molecule type" value="Genomic_DNA"/>
</dbReference>
<keyword evidence="3" id="KW-1185">Reference proteome</keyword>
<sequence length="65" mass="6567">MTRFALGLVVTGLLLNLLLVVLLLGDTLLPLKLSLSAAAALAAAGGLALTVGLALVEPRQPHRGV</sequence>
<proteinExistence type="predicted"/>
<comment type="caution">
    <text evidence="2">The sequence shown here is derived from an EMBL/GenBank/DDBJ whole genome shotgun (WGS) entry which is preliminary data.</text>
</comment>
<keyword evidence="1" id="KW-0472">Membrane</keyword>
<dbReference type="RefSeq" id="WP_211856962.1">
    <property type="nucleotide sequence ID" value="NZ_JAAGBB010000070.1"/>
</dbReference>
<accession>A0ABS5F8H5</accession>
<feature type="transmembrane region" description="Helical" evidence="1">
    <location>
        <begin position="35"/>
        <end position="56"/>
    </location>
</feature>
<name>A0ABS5F8H5_9PROT</name>
<evidence type="ECO:0000313" key="2">
    <source>
        <dbReference type="EMBL" id="MBR0668836.1"/>
    </source>
</evidence>
<dbReference type="Proteomes" id="UP001196870">
    <property type="component" value="Unassembled WGS sequence"/>
</dbReference>
<keyword evidence="1" id="KW-1133">Transmembrane helix</keyword>
<protein>
    <submittedName>
        <fullName evidence="2">Uncharacterized protein</fullName>
    </submittedName>
</protein>
<keyword evidence="1" id="KW-0812">Transmembrane</keyword>
<gene>
    <name evidence="2" type="ORF">GXW71_31090</name>
</gene>
<evidence type="ECO:0000313" key="3">
    <source>
        <dbReference type="Proteomes" id="UP001196870"/>
    </source>
</evidence>